<dbReference type="InterPro" id="IPR004839">
    <property type="entry name" value="Aminotransferase_I/II_large"/>
</dbReference>
<dbReference type="InterPro" id="IPR015422">
    <property type="entry name" value="PyrdxlP-dep_Trfase_small"/>
</dbReference>
<dbReference type="InterPro" id="IPR015424">
    <property type="entry name" value="PyrdxlP-dep_Trfase"/>
</dbReference>
<dbReference type="Gene3D" id="3.90.1150.10">
    <property type="entry name" value="Aspartate Aminotransferase, domain 1"/>
    <property type="match status" value="1"/>
</dbReference>
<keyword evidence="8" id="KW-0368">Histidine biosynthesis</keyword>
<dbReference type="GO" id="GO:0000105">
    <property type="term" value="P:L-histidine biosynthetic process"/>
    <property type="evidence" value="ECO:0007669"/>
    <property type="project" value="UniProtKB-KW"/>
</dbReference>
<gene>
    <name evidence="11" type="ORF">MNB_SUP05-10-940</name>
</gene>
<evidence type="ECO:0000313" key="11">
    <source>
        <dbReference type="EMBL" id="SFV78177.1"/>
    </source>
</evidence>
<dbReference type="GO" id="GO:0030170">
    <property type="term" value="F:pyridoxal phosphate binding"/>
    <property type="evidence" value="ECO:0007669"/>
    <property type="project" value="InterPro"/>
</dbReference>
<dbReference type="SUPFAM" id="SSF53383">
    <property type="entry name" value="PLP-dependent transferases"/>
    <property type="match status" value="1"/>
</dbReference>
<dbReference type="InterPro" id="IPR050106">
    <property type="entry name" value="HistidinolP_aminotransfase"/>
</dbReference>
<comment type="catalytic activity">
    <reaction evidence="9">
        <text>L-histidinol phosphate + 2-oxoglutarate = 3-(imidazol-4-yl)-2-oxopropyl phosphate + L-glutamate</text>
        <dbReference type="Rhea" id="RHEA:23744"/>
        <dbReference type="ChEBI" id="CHEBI:16810"/>
        <dbReference type="ChEBI" id="CHEBI:29985"/>
        <dbReference type="ChEBI" id="CHEBI:57766"/>
        <dbReference type="ChEBI" id="CHEBI:57980"/>
        <dbReference type="EC" id="2.6.1.9"/>
    </reaction>
</comment>
<evidence type="ECO:0000259" key="10">
    <source>
        <dbReference type="Pfam" id="PF00155"/>
    </source>
</evidence>
<evidence type="ECO:0000256" key="2">
    <source>
        <dbReference type="ARBA" id="ARBA00007970"/>
    </source>
</evidence>
<dbReference type="PANTHER" id="PTHR43643:SF6">
    <property type="entry name" value="HISTIDINOL-PHOSPHATE AMINOTRANSFERASE"/>
    <property type="match status" value="1"/>
</dbReference>
<proteinExistence type="inferred from homology"/>
<organism evidence="11">
    <name type="scientific">hydrothermal vent metagenome</name>
    <dbReference type="NCBI Taxonomy" id="652676"/>
    <lineage>
        <taxon>unclassified sequences</taxon>
        <taxon>metagenomes</taxon>
        <taxon>ecological metagenomes</taxon>
    </lineage>
</organism>
<dbReference type="EC" id="2.6.1.9" evidence="3"/>
<reference evidence="11" key="1">
    <citation type="submission" date="2016-10" db="EMBL/GenBank/DDBJ databases">
        <authorList>
            <person name="de Groot N.N."/>
        </authorList>
    </citation>
    <scope>NUCLEOTIDE SEQUENCE</scope>
</reference>
<comment type="pathway">
    <text evidence="1">Amino-acid biosynthesis; L-histidine biosynthesis; L-histidine from 5-phospho-alpha-D-ribose 1-diphosphate: step 7/9.</text>
</comment>
<evidence type="ECO:0000256" key="4">
    <source>
        <dbReference type="ARBA" id="ARBA00022576"/>
    </source>
</evidence>
<evidence type="ECO:0000256" key="9">
    <source>
        <dbReference type="ARBA" id="ARBA00047481"/>
    </source>
</evidence>
<dbReference type="PANTHER" id="PTHR43643">
    <property type="entry name" value="HISTIDINOL-PHOSPHATE AMINOTRANSFERASE 2"/>
    <property type="match status" value="1"/>
</dbReference>
<feature type="domain" description="Aminotransferase class I/classII large" evidence="10">
    <location>
        <begin position="8"/>
        <end position="92"/>
    </location>
</feature>
<evidence type="ECO:0000256" key="6">
    <source>
        <dbReference type="ARBA" id="ARBA00022679"/>
    </source>
</evidence>
<evidence type="ECO:0000256" key="7">
    <source>
        <dbReference type="ARBA" id="ARBA00022898"/>
    </source>
</evidence>
<evidence type="ECO:0000256" key="1">
    <source>
        <dbReference type="ARBA" id="ARBA00005011"/>
    </source>
</evidence>
<evidence type="ECO:0000256" key="5">
    <source>
        <dbReference type="ARBA" id="ARBA00022605"/>
    </source>
</evidence>
<comment type="similarity">
    <text evidence="2">Belongs to the class-II pyridoxal-phosphate-dependent aminotransferase family. Histidinol-phosphate aminotransferase subfamily.</text>
</comment>
<dbReference type="GO" id="GO:0004400">
    <property type="term" value="F:histidinol-phosphate transaminase activity"/>
    <property type="evidence" value="ECO:0007669"/>
    <property type="project" value="UniProtKB-EC"/>
</dbReference>
<keyword evidence="6 11" id="KW-0808">Transferase</keyword>
<evidence type="ECO:0000256" key="8">
    <source>
        <dbReference type="ARBA" id="ARBA00023102"/>
    </source>
</evidence>
<sequence>MSANFLLQEKDEIDKNAKAILTERSSLSTALSAIDGLSVYPSQANFILFRAPGANALFEALKTQGVLIKNLSSAPNLDNCLRVTVGSAEENALFITIVKGYYD</sequence>
<dbReference type="Pfam" id="PF00155">
    <property type="entry name" value="Aminotran_1_2"/>
    <property type="match status" value="1"/>
</dbReference>
<accession>A0A1W1DCK3</accession>
<keyword evidence="7" id="KW-0663">Pyridoxal phosphate</keyword>
<keyword evidence="4 11" id="KW-0032">Aminotransferase</keyword>
<protein>
    <recommendedName>
        <fullName evidence="3">histidinol-phosphate transaminase</fullName>
        <ecNumber evidence="3">2.6.1.9</ecNumber>
    </recommendedName>
</protein>
<dbReference type="EMBL" id="FPHQ01000312">
    <property type="protein sequence ID" value="SFV78177.1"/>
    <property type="molecule type" value="Genomic_DNA"/>
</dbReference>
<dbReference type="AlphaFoldDB" id="A0A1W1DCK3"/>
<name>A0A1W1DCK3_9ZZZZ</name>
<evidence type="ECO:0000256" key="3">
    <source>
        <dbReference type="ARBA" id="ARBA00012748"/>
    </source>
</evidence>
<keyword evidence="5" id="KW-0028">Amino-acid biosynthesis</keyword>